<keyword evidence="4" id="KW-1185">Reference proteome</keyword>
<dbReference type="Proteomes" id="UP000193207">
    <property type="component" value="Unassembled WGS sequence"/>
</dbReference>
<dbReference type="Pfam" id="PF07786">
    <property type="entry name" value="HGSNAT_cat"/>
    <property type="match status" value="1"/>
</dbReference>
<dbReference type="EMBL" id="FWFU01000001">
    <property type="protein sequence ID" value="SLN26985.1"/>
    <property type="molecule type" value="Genomic_DNA"/>
</dbReference>
<evidence type="ECO:0000256" key="1">
    <source>
        <dbReference type="SAM" id="Phobius"/>
    </source>
</evidence>
<keyword evidence="1" id="KW-0472">Membrane</keyword>
<dbReference type="InterPro" id="IPR012429">
    <property type="entry name" value="HGSNAT_cat"/>
</dbReference>
<keyword evidence="3" id="KW-0808">Transferase</keyword>
<protein>
    <submittedName>
        <fullName evidence="3">Acyltransferase family protein</fullName>
    </submittedName>
</protein>
<feature type="transmembrane region" description="Helical" evidence="1">
    <location>
        <begin position="51"/>
        <end position="72"/>
    </location>
</feature>
<evidence type="ECO:0000313" key="3">
    <source>
        <dbReference type="EMBL" id="SLN26985.1"/>
    </source>
</evidence>
<feature type="transmembrane region" description="Helical" evidence="1">
    <location>
        <begin position="225"/>
        <end position="245"/>
    </location>
</feature>
<feature type="domain" description="Heparan-alpha-glucosaminide N-acetyltransferase catalytic" evidence="2">
    <location>
        <begin position="9"/>
        <end position="233"/>
    </location>
</feature>
<keyword evidence="1" id="KW-0812">Transmembrane</keyword>
<keyword evidence="1" id="KW-1133">Transmembrane helix</keyword>
<gene>
    <name evidence="3" type="ORF">ROH8110_01274</name>
</gene>
<accession>A0A1X6YNW6</accession>
<reference evidence="3 4" key="1">
    <citation type="submission" date="2017-03" db="EMBL/GenBank/DDBJ databases">
        <authorList>
            <person name="Afonso C.L."/>
            <person name="Miller P.J."/>
            <person name="Scott M.A."/>
            <person name="Spackman E."/>
            <person name="Goraichik I."/>
            <person name="Dimitrov K.M."/>
            <person name="Suarez D.L."/>
            <person name="Swayne D.E."/>
        </authorList>
    </citation>
    <scope>NUCLEOTIDE SEQUENCE [LARGE SCALE GENOMIC DNA]</scope>
    <source>
        <strain evidence="3 4">CECT 8110</strain>
    </source>
</reference>
<feature type="transmembrane region" description="Helical" evidence="1">
    <location>
        <begin position="131"/>
        <end position="148"/>
    </location>
</feature>
<dbReference type="AlphaFoldDB" id="A0A1X6YNW6"/>
<dbReference type="OrthoDB" id="9807591at2"/>
<proteinExistence type="predicted"/>
<keyword evidence="3" id="KW-0012">Acyltransferase</keyword>
<dbReference type="GO" id="GO:0016746">
    <property type="term" value="F:acyltransferase activity"/>
    <property type="evidence" value="ECO:0007669"/>
    <property type="project" value="UniProtKB-KW"/>
</dbReference>
<evidence type="ECO:0000259" key="2">
    <source>
        <dbReference type="Pfam" id="PF07786"/>
    </source>
</evidence>
<name>A0A1X6YNW6_9RHOB</name>
<feature type="transmembrane region" description="Helical" evidence="1">
    <location>
        <begin position="12"/>
        <end position="31"/>
    </location>
</feature>
<feature type="transmembrane region" description="Helical" evidence="1">
    <location>
        <begin position="84"/>
        <end position="101"/>
    </location>
</feature>
<organism evidence="3 4">
    <name type="scientific">Roseovarius halotolerans</name>
    <dbReference type="NCBI Taxonomy" id="505353"/>
    <lineage>
        <taxon>Bacteria</taxon>
        <taxon>Pseudomonadati</taxon>
        <taxon>Pseudomonadota</taxon>
        <taxon>Alphaproteobacteria</taxon>
        <taxon>Rhodobacterales</taxon>
        <taxon>Roseobacteraceae</taxon>
        <taxon>Roseovarius</taxon>
    </lineage>
</organism>
<sequence length="246" mass="27382">MSMSARSGRILLLDALRAAALAGMVLFHFVYDLQFFGHLPPGTVHQPGWDALAHLVAGGFIFLAGASLYLAHRARIRWPEALKRVGKIGLAALLITLVTYAMMPQFFVYFGILHAIATFSLLGLAFLRLPLILVVLTALGVFLLPRFVEGEAFTHPALWWLGLSPDPAPALDFEPLFPWFAIFLAGLATLRLATRLGWLDHATRYDPEAMTGPRRWLLWAGRNTLPLYLLHQPLLFAVIWSYGVLL</sequence>
<evidence type="ECO:0000313" key="4">
    <source>
        <dbReference type="Proteomes" id="UP000193207"/>
    </source>
</evidence>